<dbReference type="PANTHER" id="PTHR11586">
    <property type="entry name" value="TRNA-AMINOACYLATION COFACTOR ARC1 FAMILY MEMBER"/>
    <property type="match status" value="1"/>
</dbReference>
<evidence type="ECO:0000313" key="7">
    <source>
        <dbReference type="Proteomes" id="UP000007264"/>
    </source>
</evidence>
<dbReference type="InterPro" id="IPR012340">
    <property type="entry name" value="NA-bd_OB-fold"/>
</dbReference>
<dbReference type="SUPFAM" id="SSF50249">
    <property type="entry name" value="Nucleic acid-binding proteins"/>
    <property type="match status" value="1"/>
</dbReference>
<evidence type="ECO:0000256" key="2">
    <source>
        <dbReference type="ARBA" id="ARBA00022884"/>
    </source>
</evidence>
<feature type="domain" description="TRNA-binding" evidence="5">
    <location>
        <begin position="56"/>
        <end position="169"/>
    </location>
</feature>
<organism evidence="6 7">
    <name type="scientific">Coccomyxa subellipsoidea (strain C-169)</name>
    <name type="common">Green microalga</name>
    <dbReference type="NCBI Taxonomy" id="574566"/>
    <lineage>
        <taxon>Eukaryota</taxon>
        <taxon>Viridiplantae</taxon>
        <taxon>Chlorophyta</taxon>
        <taxon>core chlorophytes</taxon>
        <taxon>Trebouxiophyceae</taxon>
        <taxon>Trebouxiophyceae incertae sedis</taxon>
        <taxon>Coccomyxaceae</taxon>
        <taxon>Coccomyxa</taxon>
        <taxon>Coccomyxa subellipsoidea</taxon>
    </lineage>
</organism>
<dbReference type="GO" id="GO:0000049">
    <property type="term" value="F:tRNA binding"/>
    <property type="evidence" value="ECO:0007669"/>
    <property type="project" value="UniProtKB-UniRule"/>
</dbReference>
<evidence type="ECO:0000313" key="6">
    <source>
        <dbReference type="EMBL" id="EIE20784.1"/>
    </source>
</evidence>
<dbReference type="Proteomes" id="UP000007264">
    <property type="component" value="Unassembled WGS sequence"/>
</dbReference>
<reference evidence="6 7" key="1">
    <citation type="journal article" date="2012" name="Genome Biol.">
        <title>The genome of the polar eukaryotic microalga coccomyxa subellipsoidea reveals traits of cold adaptation.</title>
        <authorList>
            <person name="Blanc G."/>
            <person name="Agarkova I."/>
            <person name="Grimwood J."/>
            <person name="Kuo A."/>
            <person name="Brueggeman A."/>
            <person name="Dunigan D."/>
            <person name="Gurnon J."/>
            <person name="Ladunga I."/>
            <person name="Lindquist E."/>
            <person name="Lucas S."/>
            <person name="Pangilinan J."/>
            <person name="Proschold T."/>
            <person name="Salamov A."/>
            <person name="Schmutz J."/>
            <person name="Weeks D."/>
            <person name="Yamada T."/>
            <person name="Claverie J.M."/>
            <person name="Grigoriev I."/>
            <person name="Van Etten J."/>
            <person name="Lomsadze A."/>
            <person name="Borodovsky M."/>
        </authorList>
    </citation>
    <scope>NUCLEOTIDE SEQUENCE [LARGE SCALE GENOMIC DNA]</scope>
    <source>
        <strain evidence="6 7">C-169</strain>
    </source>
</reference>
<keyword evidence="7" id="KW-1185">Reference proteome</keyword>
<evidence type="ECO:0000256" key="1">
    <source>
        <dbReference type="ARBA" id="ARBA00022555"/>
    </source>
</evidence>
<accession>I0YQW5</accession>
<protein>
    <recommendedName>
        <fullName evidence="5">tRNA-binding domain-containing protein</fullName>
    </recommendedName>
</protein>
<dbReference type="RefSeq" id="XP_005645328.1">
    <property type="nucleotide sequence ID" value="XM_005645271.1"/>
</dbReference>
<dbReference type="KEGG" id="csl:COCSUDRAFT_57342"/>
<dbReference type="EMBL" id="AGSI01000014">
    <property type="protein sequence ID" value="EIE20784.1"/>
    <property type="molecule type" value="Genomic_DNA"/>
</dbReference>
<dbReference type="InterPro" id="IPR051270">
    <property type="entry name" value="Tyrosine-tRNA_ligase_regulator"/>
</dbReference>
<dbReference type="GeneID" id="17038763"/>
<dbReference type="Gene3D" id="2.40.50.140">
    <property type="entry name" value="Nucleic acid-binding proteins"/>
    <property type="match status" value="1"/>
</dbReference>
<feature type="region of interest" description="Disordered" evidence="4">
    <location>
        <begin position="22"/>
        <end position="77"/>
    </location>
</feature>
<evidence type="ECO:0000259" key="5">
    <source>
        <dbReference type="PROSITE" id="PS50886"/>
    </source>
</evidence>
<dbReference type="PROSITE" id="PS50886">
    <property type="entry name" value="TRBD"/>
    <property type="match status" value="1"/>
</dbReference>
<keyword evidence="1 3" id="KW-0820">tRNA-binding</keyword>
<keyword evidence="2 3" id="KW-0694">RNA-binding</keyword>
<evidence type="ECO:0000256" key="4">
    <source>
        <dbReference type="SAM" id="MobiDB-lite"/>
    </source>
</evidence>
<evidence type="ECO:0000256" key="3">
    <source>
        <dbReference type="PROSITE-ProRule" id="PRU00209"/>
    </source>
</evidence>
<feature type="compositionally biased region" description="Low complexity" evidence="4">
    <location>
        <begin position="39"/>
        <end position="49"/>
    </location>
</feature>
<feature type="compositionally biased region" description="Polar residues" evidence="4">
    <location>
        <begin position="25"/>
        <end position="35"/>
    </location>
</feature>
<dbReference type="Pfam" id="PF01588">
    <property type="entry name" value="tRNA_bind"/>
    <property type="match status" value="1"/>
</dbReference>
<dbReference type="OrthoDB" id="19141at2759"/>
<dbReference type="InterPro" id="IPR002547">
    <property type="entry name" value="tRNA-bd_dom"/>
</dbReference>
<comment type="caution">
    <text evidence="6">The sequence shown here is derived from an EMBL/GenBank/DDBJ whole genome shotgun (WGS) entry which is preliminary data.</text>
</comment>
<gene>
    <name evidence="6" type="ORF">COCSUDRAFT_57342</name>
</gene>
<proteinExistence type="predicted"/>
<sequence>MPGFLDDAITQLDAIIASLEAASQADRTSPANPGSQHKAATPIAATTPETGEKSVPPPSEPQAQKPKAKKEKKPAAKVLAPAVPDSGPGLFARAQLQACAVVAGLKQHVEREALLGSLVVAILNLKPAKLAGEASEAMLLAADAPLEAGGELVKVLIPPEGSSVGDQVSLEGSSPAEEYPKVLKSGPWKDIVAGLSVRSGRATFEGQPLVTAKGYVSLPAEMPDGAGIH</sequence>
<dbReference type="AlphaFoldDB" id="I0YQW5"/>
<name>I0YQW5_COCSC</name>
<dbReference type="STRING" id="574566.I0YQW5"/>
<dbReference type="PANTHER" id="PTHR11586:SF37">
    <property type="entry name" value="TRNA-BINDING DOMAIN-CONTAINING PROTEIN"/>
    <property type="match status" value="1"/>
</dbReference>